<reference evidence="1 2" key="1">
    <citation type="journal article" date="2017" name="Genome Announc.">
        <title>Draft Genome Sequences of Four Alkaliphilic Bacteria Belonging to the Anaerobacillus Genus.</title>
        <authorList>
            <person name="Bassil N.M."/>
            <person name="Lloyd J.R."/>
        </authorList>
    </citation>
    <scope>NUCLEOTIDE SEQUENCE [LARGE SCALE GENOMIC DNA]</scope>
    <source>
        <strain evidence="1 2">NB2006</strain>
    </source>
</reference>
<name>A0A7S7L5S6_9BACI</name>
<protein>
    <submittedName>
        <fullName evidence="1">Uncharacterized protein</fullName>
    </submittedName>
</protein>
<organism evidence="1 2">
    <name type="scientific">Anaerobacillus isosaccharinicus</name>
    <dbReference type="NCBI Taxonomy" id="1532552"/>
    <lineage>
        <taxon>Bacteria</taxon>
        <taxon>Bacillati</taxon>
        <taxon>Bacillota</taxon>
        <taxon>Bacilli</taxon>
        <taxon>Bacillales</taxon>
        <taxon>Bacillaceae</taxon>
        <taxon>Anaerobacillus</taxon>
    </lineage>
</organism>
<dbReference type="AlphaFoldDB" id="A0A7S7L5S6"/>
<dbReference type="OrthoDB" id="2883702at2"/>
<dbReference type="EMBL" id="CP063356">
    <property type="protein sequence ID" value="QOY34916.1"/>
    <property type="molecule type" value="Genomic_DNA"/>
</dbReference>
<dbReference type="RefSeq" id="WP_108721436.1">
    <property type="nucleotide sequence ID" value="NZ_CP063356.2"/>
</dbReference>
<dbReference type="KEGG" id="aia:AWH56_019685"/>
<evidence type="ECO:0000313" key="2">
    <source>
        <dbReference type="Proteomes" id="UP000180175"/>
    </source>
</evidence>
<evidence type="ECO:0000313" key="1">
    <source>
        <dbReference type="EMBL" id="QOY34916.1"/>
    </source>
</evidence>
<proteinExistence type="predicted"/>
<keyword evidence="2" id="KW-1185">Reference proteome</keyword>
<dbReference type="Proteomes" id="UP000180175">
    <property type="component" value="Chromosome"/>
</dbReference>
<gene>
    <name evidence="1" type="ORF">AWH56_019685</name>
</gene>
<reference evidence="1 2" key="2">
    <citation type="journal article" date="2019" name="Int. J. Syst. Evol. Microbiol.">
        <title>Anaerobacillus isosaccharinicus sp. nov., an alkaliphilic bacterium which degrades isosaccharinic acid.</title>
        <authorList>
            <person name="Bassil N.M."/>
            <person name="Lloyd J.R."/>
        </authorList>
    </citation>
    <scope>NUCLEOTIDE SEQUENCE [LARGE SCALE GENOMIC DNA]</scope>
    <source>
        <strain evidence="1 2">NB2006</strain>
    </source>
</reference>
<accession>A0A7S7L5S6</accession>
<sequence length="75" mass="8824">MKSYEIKEMIIDEEFHGEEYVTTTFTQNNKDYKVTFQKGDLELMNAWIFENGTSLPANLSEDLIDSLREDVKKKI</sequence>